<comment type="similarity">
    <text evidence="2 13">Belongs to the SUA5 family.</text>
</comment>
<keyword evidence="9 13" id="KW-0547">Nucleotide-binding</keyword>
<dbReference type="PROSITE" id="PS51163">
    <property type="entry name" value="YRDC"/>
    <property type="match status" value="1"/>
</dbReference>
<evidence type="ECO:0000256" key="13">
    <source>
        <dbReference type="PIRNR" id="PIRNR004930"/>
    </source>
</evidence>
<dbReference type="InterPro" id="IPR038385">
    <property type="entry name" value="Sua5/YwlC_C"/>
</dbReference>
<feature type="binding site" evidence="14">
    <location>
        <position position="135"/>
    </location>
    <ligand>
        <name>ATP</name>
        <dbReference type="ChEBI" id="CHEBI:30616"/>
    </ligand>
</feature>
<dbReference type="InterPro" id="IPR005145">
    <property type="entry name" value="Sua5_C"/>
</dbReference>
<evidence type="ECO:0000313" key="17">
    <source>
        <dbReference type="Proteomes" id="UP000001227"/>
    </source>
</evidence>
<evidence type="ECO:0000256" key="1">
    <source>
        <dbReference type="ARBA" id="ARBA00004496"/>
    </source>
</evidence>
<sequence length="325" mass="35052">MGLIGTDISLASKFLKQGEVVSIPTETVYGLAANAYNEAAVSKVFSIKQRPMSNPLIIHIGDIEQINEFVKEIPSEAVILAQHFWPGPLTLLLPKKATIPDMVTAGSNKVAIRIPNHPVTLQLLKTIPFPLAAPSANPFGYVSPTTTEHVKEQLGDKIPYILMGGTCAVGIESTIVGFEDGKTIVYRLGGLEIASIEKLVGTVILHNNLTASNPIEKLVTPGSLSYHYSPNKLLKLGNMSDLLVTYGSQKVGILAFDQYYEGVNKGQQILLAPTGKVEEAAYNLFAALRELDQLDIDVILCSLVPHQGLGMAINDRLVRASASRI</sequence>
<feature type="binding site" evidence="14">
    <location>
        <position position="113"/>
    </location>
    <ligand>
        <name>L-threonine</name>
        <dbReference type="ChEBI" id="CHEBI:57926"/>
    </ligand>
</feature>
<dbReference type="KEGG" id="aas:Aasi_0735"/>
<dbReference type="STRING" id="452471.Aasi_0735"/>
<dbReference type="OrthoDB" id="9814580at2"/>
<dbReference type="EMBL" id="CP001102">
    <property type="protein sequence ID" value="ACE06118.1"/>
    <property type="molecule type" value="Genomic_DNA"/>
</dbReference>
<dbReference type="GO" id="GO:0000049">
    <property type="term" value="F:tRNA binding"/>
    <property type="evidence" value="ECO:0007669"/>
    <property type="project" value="TreeGrafter"/>
</dbReference>
<dbReference type="Gene3D" id="3.40.50.11030">
    <property type="entry name" value="Threonylcarbamoyl-AMP synthase, C-terminal domain"/>
    <property type="match status" value="1"/>
</dbReference>
<keyword evidence="6 13" id="KW-0808">Transferase</keyword>
<evidence type="ECO:0000256" key="4">
    <source>
        <dbReference type="ARBA" id="ARBA00015492"/>
    </source>
</evidence>
<dbReference type="GO" id="GO:0003725">
    <property type="term" value="F:double-stranded RNA binding"/>
    <property type="evidence" value="ECO:0007669"/>
    <property type="project" value="UniProtKB-UniRule"/>
</dbReference>
<protein>
    <recommendedName>
        <fullName evidence="4 13">Threonylcarbamoyl-AMP synthase</fullName>
        <shortName evidence="13">TC-AMP synthase</shortName>
        <ecNumber evidence="3 13">2.7.7.87</ecNumber>
    </recommendedName>
    <alternativeName>
        <fullName evidence="11 13">L-threonylcarbamoyladenylate synthase</fullName>
    </alternativeName>
</protein>
<comment type="function">
    <text evidence="13">Required for the formation of a threonylcarbamoyl group on adenosine at position 37 (t(6)A37) in tRNAs that read codons beginning with adenine.</text>
</comment>
<reference evidence="16 17" key="1">
    <citation type="journal article" date="2010" name="J. Bacteriol.">
        <title>The genome of the amoeba symbiont 'Candidatus Amoebophilus asiaticus' reveals common mechanisms for host cell interaction among amoeba-associated bacteria.</title>
        <authorList>
            <person name="Schmitz-Esser S."/>
            <person name="Tischler P."/>
            <person name="Arnold R."/>
            <person name="Montanaro J."/>
            <person name="Wagner M."/>
            <person name="Rattei T."/>
            <person name="Horn M."/>
        </authorList>
    </citation>
    <scope>NUCLEOTIDE SEQUENCE [LARGE SCALE GENOMIC DNA]</scope>
    <source>
        <strain evidence="16 17">5a2</strain>
    </source>
</reference>
<evidence type="ECO:0000256" key="8">
    <source>
        <dbReference type="ARBA" id="ARBA00022695"/>
    </source>
</evidence>
<dbReference type="EC" id="2.7.7.87" evidence="3 13"/>
<keyword evidence="8 13" id="KW-0548">Nucleotidyltransferase</keyword>
<dbReference type="Pfam" id="PF01300">
    <property type="entry name" value="Sua5_yciO_yrdC"/>
    <property type="match status" value="1"/>
</dbReference>
<evidence type="ECO:0000256" key="9">
    <source>
        <dbReference type="ARBA" id="ARBA00022741"/>
    </source>
</evidence>
<feature type="binding site" evidence="14">
    <location>
        <position position="143"/>
    </location>
    <ligand>
        <name>ATP</name>
        <dbReference type="ChEBI" id="CHEBI:30616"/>
    </ligand>
</feature>
<dbReference type="SUPFAM" id="SSF55821">
    <property type="entry name" value="YrdC/RibB"/>
    <property type="match status" value="1"/>
</dbReference>
<feature type="domain" description="YrdC-like" evidence="15">
    <location>
        <begin position="5"/>
        <end position="191"/>
    </location>
</feature>
<comment type="catalytic activity">
    <reaction evidence="12 13">
        <text>L-threonine + hydrogencarbonate + ATP = L-threonylcarbamoyladenylate + diphosphate + H2O</text>
        <dbReference type="Rhea" id="RHEA:36407"/>
        <dbReference type="ChEBI" id="CHEBI:15377"/>
        <dbReference type="ChEBI" id="CHEBI:17544"/>
        <dbReference type="ChEBI" id="CHEBI:30616"/>
        <dbReference type="ChEBI" id="CHEBI:33019"/>
        <dbReference type="ChEBI" id="CHEBI:57926"/>
        <dbReference type="ChEBI" id="CHEBI:73682"/>
        <dbReference type="EC" id="2.7.7.87"/>
    </reaction>
</comment>
<dbReference type="AlphaFoldDB" id="B3ESB6"/>
<accession>B3ESB6</accession>
<evidence type="ECO:0000256" key="14">
    <source>
        <dbReference type="PIRSR" id="PIRSR004930-1"/>
    </source>
</evidence>
<feature type="binding site" evidence="14">
    <location>
        <position position="50"/>
    </location>
    <ligand>
        <name>ATP</name>
        <dbReference type="ChEBI" id="CHEBI:30616"/>
    </ligand>
</feature>
<feature type="binding site" evidence="14">
    <location>
        <position position="133"/>
    </location>
    <ligand>
        <name>L-threonine</name>
        <dbReference type="ChEBI" id="CHEBI:57926"/>
    </ligand>
</feature>
<feature type="binding site" evidence="14">
    <location>
        <position position="59"/>
    </location>
    <ligand>
        <name>ATP</name>
        <dbReference type="ChEBI" id="CHEBI:30616"/>
    </ligand>
</feature>
<dbReference type="FunFam" id="3.90.870.10:FF:000009">
    <property type="entry name" value="Threonylcarbamoyl-AMP synthase, putative"/>
    <property type="match status" value="1"/>
</dbReference>
<dbReference type="GO" id="GO:0008033">
    <property type="term" value="P:tRNA processing"/>
    <property type="evidence" value="ECO:0007669"/>
    <property type="project" value="UniProtKB-KW"/>
</dbReference>
<dbReference type="GO" id="GO:0005737">
    <property type="term" value="C:cytoplasm"/>
    <property type="evidence" value="ECO:0007669"/>
    <property type="project" value="UniProtKB-SubCell"/>
</dbReference>
<evidence type="ECO:0000256" key="6">
    <source>
        <dbReference type="ARBA" id="ARBA00022679"/>
    </source>
</evidence>
<dbReference type="eggNOG" id="COG0009">
    <property type="taxonomic scope" value="Bacteria"/>
</dbReference>
<organism evidence="16 17">
    <name type="scientific">Amoebophilus asiaticus (strain 5a2)</name>
    <dbReference type="NCBI Taxonomy" id="452471"/>
    <lineage>
        <taxon>Bacteria</taxon>
        <taxon>Pseudomonadati</taxon>
        <taxon>Bacteroidota</taxon>
        <taxon>Cytophagia</taxon>
        <taxon>Cytophagales</taxon>
        <taxon>Amoebophilaceae</taxon>
        <taxon>Candidatus Amoebophilus</taxon>
    </lineage>
</organism>
<gene>
    <name evidence="16" type="ordered locus">Aasi_0735</name>
</gene>
<dbReference type="InterPro" id="IPR050156">
    <property type="entry name" value="TC-AMP_synthase_SUA5"/>
</dbReference>
<dbReference type="Gene3D" id="3.90.870.10">
    <property type="entry name" value="DHBP synthase"/>
    <property type="match status" value="1"/>
</dbReference>
<feature type="binding site" evidence="14">
    <location>
        <position position="27"/>
    </location>
    <ligand>
        <name>L-threonine</name>
        <dbReference type="ChEBI" id="CHEBI:57926"/>
    </ligand>
</feature>
<dbReference type="InterPro" id="IPR017945">
    <property type="entry name" value="DHBP_synth_RibB-like_a/b_dom"/>
</dbReference>
<evidence type="ECO:0000256" key="11">
    <source>
        <dbReference type="ARBA" id="ARBA00029774"/>
    </source>
</evidence>
<dbReference type="Pfam" id="PF03481">
    <property type="entry name" value="Sua5_C"/>
    <property type="match status" value="1"/>
</dbReference>
<dbReference type="GO" id="GO:0006450">
    <property type="term" value="P:regulation of translational fidelity"/>
    <property type="evidence" value="ECO:0007669"/>
    <property type="project" value="TreeGrafter"/>
</dbReference>
<evidence type="ECO:0000313" key="16">
    <source>
        <dbReference type="EMBL" id="ACE06118.1"/>
    </source>
</evidence>
<keyword evidence="17" id="KW-1185">Reference proteome</keyword>
<proteinExistence type="inferred from homology"/>
<feature type="binding site" evidence="14">
    <location>
        <position position="187"/>
    </location>
    <ligand>
        <name>ATP</name>
        <dbReference type="ChEBI" id="CHEBI:30616"/>
    </ligand>
</feature>
<evidence type="ECO:0000256" key="2">
    <source>
        <dbReference type="ARBA" id="ARBA00007663"/>
    </source>
</evidence>
<feature type="binding site" evidence="14">
    <location>
        <position position="173"/>
    </location>
    <ligand>
        <name>L-threonine</name>
        <dbReference type="ChEBI" id="CHEBI:57926"/>
    </ligand>
</feature>
<dbReference type="NCBIfam" id="TIGR00057">
    <property type="entry name" value="L-threonylcarbamoyladenylate synthase"/>
    <property type="match status" value="1"/>
</dbReference>
<keyword evidence="10 13" id="KW-0067">ATP-binding</keyword>
<feature type="binding site" evidence="14">
    <location>
        <position position="54"/>
    </location>
    <ligand>
        <name>ATP</name>
        <dbReference type="ChEBI" id="CHEBI:30616"/>
    </ligand>
</feature>
<dbReference type="PANTHER" id="PTHR17490">
    <property type="entry name" value="SUA5"/>
    <property type="match status" value="1"/>
</dbReference>
<evidence type="ECO:0000256" key="10">
    <source>
        <dbReference type="ARBA" id="ARBA00022840"/>
    </source>
</evidence>
<dbReference type="InterPro" id="IPR010923">
    <property type="entry name" value="T(6)A37_SUA5"/>
</dbReference>
<evidence type="ECO:0000259" key="15">
    <source>
        <dbReference type="PROSITE" id="PS51163"/>
    </source>
</evidence>
<evidence type="ECO:0000256" key="7">
    <source>
        <dbReference type="ARBA" id="ARBA00022694"/>
    </source>
</evidence>
<evidence type="ECO:0000256" key="3">
    <source>
        <dbReference type="ARBA" id="ARBA00012584"/>
    </source>
</evidence>
<name>B3ESB6_AMOA5</name>
<keyword evidence="5 13" id="KW-0963">Cytoplasm</keyword>
<evidence type="ECO:0000256" key="5">
    <source>
        <dbReference type="ARBA" id="ARBA00022490"/>
    </source>
</evidence>
<feature type="binding site" evidence="14">
    <location>
        <position position="228"/>
    </location>
    <ligand>
        <name>ATP</name>
        <dbReference type="ChEBI" id="CHEBI:30616"/>
    </ligand>
</feature>
<comment type="subcellular location">
    <subcellularLocation>
        <location evidence="1 13">Cytoplasm</location>
    </subcellularLocation>
</comment>
<dbReference type="PIRSF" id="PIRSF004930">
    <property type="entry name" value="Tln_factor_SUA5"/>
    <property type="match status" value="1"/>
</dbReference>
<dbReference type="GO" id="GO:0061710">
    <property type="term" value="F:L-threonylcarbamoyladenylate synthase"/>
    <property type="evidence" value="ECO:0007669"/>
    <property type="project" value="UniProtKB-EC"/>
</dbReference>
<evidence type="ECO:0000256" key="12">
    <source>
        <dbReference type="ARBA" id="ARBA00048366"/>
    </source>
</evidence>
<keyword evidence="7 13" id="KW-0819">tRNA processing</keyword>
<dbReference type="InterPro" id="IPR006070">
    <property type="entry name" value="Sua5-like_dom"/>
</dbReference>
<dbReference type="Proteomes" id="UP000001227">
    <property type="component" value="Chromosome"/>
</dbReference>
<dbReference type="PANTHER" id="PTHR17490:SF16">
    <property type="entry name" value="THREONYLCARBAMOYL-AMP SYNTHASE"/>
    <property type="match status" value="1"/>
</dbReference>
<dbReference type="GO" id="GO:0005524">
    <property type="term" value="F:ATP binding"/>
    <property type="evidence" value="ECO:0007669"/>
    <property type="project" value="UniProtKB-UniRule"/>
</dbReference>
<dbReference type="HOGENOM" id="CLU_031397_0_0_10"/>